<dbReference type="NCBIfam" id="TIGR00229">
    <property type="entry name" value="sensory_box"/>
    <property type="match status" value="1"/>
</dbReference>
<feature type="transmembrane region" description="Helical" evidence="2">
    <location>
        <begin position="142"/>
        <end position="165"/>
    </location>
</feature>
<feature type="transmembrane region" description="Helical" evidence="2">
    <location>
        <begin position="113"/>
        <end position="130"/>
    </location>
</feature>
<feature type="transmembrane region" description="Helical" evidence="2">
    <location>
        <begin position="177"/>
        <end position="198"/>
    </location>
</feature>
<name>A0A5C4L8S9_9HYPH</name>
<dbReference type="GO" id="GO:0071732">
    <property type="term" value="P:cellular response to nitric oxide"/>
    <property type="evidence" value="ECO:0007669"/>
    <property type="project" value="UniProtKB-ARBA"/>
</dbReference>
<keyword evidence="2" id="KW-0812">Transmembrane</keyword>
<dbReference type="EMBL" id="VDDA01000021">
    <property type="protein sequence ID" value="TNC08813.1"/>
    <property type="molecule type" value="Genomic_DNA"/>
</dbReference>
<feature type="transmembrane region" description="Helical" evidence="2">
    <location>
        <begin position="16"/>
        <end position="37"/>
    </location>
</feature>
<dbReference type="InterPro" id="IPR000160">
    <property type="entry name" value="GGDEF_dom"/>
</dbReference>
<evidence type="ECO:0000259" key="4">
    <source>
        <dbReference type="PROSITE" id="PS50887"/>
    </source>
</evidence>
<evidence type="ECO:0000259" key="5">
    <source>
        <dbReference type="PROSITE" id="PS50924"/>
    </source>
</evidence>
<dbReference type="Gene3D" id="3.20.20.450">
    <property type="entry name" value="EAL domain"/>
    <property type="match status" value="1"/>
</dbReference>
<feature type="domain" description="MHYT" evidence="5">
    <location>
        <begin position="12"/>
        <end position="198"/>
    </location>
</feature>
<dbReference type="Pfam" id="PF03707">
    <property type="entry name" value="MHYT"/>
    <property type="match status" value="2"/>
</dbReference>
<dbReference type="PROSITE" id="PS50887">
    <property type="entry name" value="GGDEF"/>
    <property type="match status" value="1"/>
</dbReference>
<evidence type="ECO:0000256" key="2">
    <source>
        <dbReference type="PROSITE-ProRule" id="PRU00244"/>
    </source>
</evidence>
<dbReference type="PANTHER" id="PTHR44757:SF2">
    <property type="entry name" value="BIOFILM ARCHITECTURE MAINTENANCE PROTEIN MBAA"/>
    <property type="match status" value="1"/>
</dbReference>
<protein>
    <submittedName>
        <fullName evidence="6">EAL domain-containing protein</fullName>
    </submittedName>
</protein>
<accession>A0A5C4L8S9</accession>
<keyword evidence="2" id="KW-1133">Transmembrane helix</keyword>
<gene>
    <name evidence="6" type="ORF">FF100_28325</name>
</gene>
<dbReference type="SMART" id="SM00052">
    <property type="entry name" value="EAL"/>
    <property type="match status" value="1"/>
</dbReference>
<dbReference type="PANTHER" id="PTHR44757">
    <property type="entry name" value="DIGUANYLATE CYCLASE DGCP"/>
    <property type="match status" value="1"/>
</dbReference>
<dbReference type="InterPro" id="IPR043128">
    <property type="entry name" value="Rev_trsase/Diguanyl_cyclase"/>
</dbReference>
<dbReference type="GO" id="GO:0016020">
    <property type="term" value="C:membrane"/>
    <property type="evidence" value="ECO:0007669"/>
    <property type="project" value="UniProtKB-UniRule"/>
</dbReference>
<feature type="domain" description="GGDEF" evidence="4">
    <location>
        <begin position="392"/>
        <end position="525"/>
    </location>
</feature>
<dbReference type="Pfam" id="PF00563">
    <property type="entry name" value="EAL"/>
    <property type="match status" value="1"/>
</dbReference>
<dbReference type="CDD" id="cd01948">
    <property type="entry name" value="EAL"/>
    <property type="match status" value="1"/>
</dbReference>
<dbReference type="InterPro" id="IPR035965">
    <property type="entry name" value="PAS-like_dom_sf"/>
</dbReference>
<dbReference type="InterPro" id="IPR005330">
    <property type="entry name" value="MHYT_dom"/>
</dbReference>
<dbReference type="OrthoDB" id="9814202at2"/>
<dbReference type="GO" id="GO:0071111">
    <property type="term" value="F:cyclic-guanylate-specific phosphodiesterase activity"/>
    <property type="evidence" value="ECO:0007669"/>
    <property type="project" value="UniProtKB-EC"/>
</dbReference>
<dbReference type="PROSITE" id="PS50883">
    <property type="entry name" value="EAL"/>
    <property type="match status" value="1"/>
</dbReference>
<comment type="caution">
    <text evidence="6">The sequence shown here is derived from an EMBL/GenBank/DDBJ whole genome shotgun (WGS) entry which is preliminary data.</text>
</comment>
<dbReference type="CDD" id="cd01949">
    <property type="entry name" value="GGDEF"/>
    <property type="match status" value="1"/>
</dbReference>
<dbReference type="InterPro" id="IPR001633">
    <property type="entry name" value="EAL_dom"/>
</dbReference>
<dbReference type="Pfam" id="PF00990">
    <property type="entry name" value="GGDEF"/>
    <property type="match status" value="1"/>
</dbReference>
<keyword evidence="7" id="KW-1185">Reference proteome</keyword>
<evidence type="ECO:0000256" key="1">
    <source>
        <dbReference type="ARBA" id="ARBA00051114"/>
    </source>
</evidence>
<dbReference type="InterPro" id="IPR000014">
    <property type="entry name" value="PAS"/>
</dbReference>
<organism evidence="6 7">
    <name type="scientific">Methylobacterium terricola</name>
    <dbReference type="NCBI Taxonomy" id="2583531"/>
    <lineage>
        <taxon>Bacteria</taxon>
        <taxon>Pseudomonadati</taxon>
        <taxon>Pseudomonadota</taxon>
        <taxon>Alphaproteobacteria</taxon>
        <taxon>Hyphomicrobiales</taxon>
        <taxon>Methylobacteriaceae</taxon>
        <taxon>Methylobacterium</taxon>
    </lineage>
</organism>
<dbReference type="CDD" id="cd00130">
    <property type="entry name" value="PAS"/>
    <property type="match status" value="1"/>
</dbReference>
<feature type="transmembrane region" description="Helical" evidence="2">
    <location>
        <begin position="49"/>
        <end position="72"/>
    </location>
</feature>
<dbReference type="InterPro" id="IPR029787">
    <property type="entry name" value="Nucleotide_cyclase"/>
</dbReference>
<dbReference type="SMART" id="SM00267">
    <property type="entry name" value="GGDEF"/>
    <property type="match status" value="1"/>
</dbReference>
<dbReference type="AlphaFoldDB" id="A0A5C4L8S9"/>
<dbReference type="Proteomes" id="UP000305267">
    <property type="component" value="Unassembled WGS sequence"/>
</dbReference>
<keyword evidence="2" id="KW-0472">Membrane</keyword>
<dbReference type="NCBIfam" id="TIGR00254">
    <property type="entry name" value="GGDEF"/>
    <property type="match status" value="1"/>
</dbReference>
<comment type="catalytic activity">
    <reaction evidence="1">
        <text>3',3'-c-di-GMP + H2O = 5'-phosphoguanylyl(3'-&gt;5')guanosine + H(+)</text>
        <dbReference type="Rhea" id="RHEA:24902"/>
        <dbReference type="ChEBI" id="CHEBI:15377"/>
        <dbReference type="ChEBI" id="CHEBI:15378"/>
        <dbReference type="ChEBI" id="CHEBI:58754"/>
        <dbReference type="ChEBI" id="CHEBI:58805"/>
        <dbReference type="EC" id="3.1.4.52"/>
    </reaction>
    <physiologicalReaction direction="left-to-right" evidence="1">
        <dbReference type="Rhea" id="RHEA:24903"/>
    </physiologicalReaction>
</comment>
<dbReference type="FunFam" id="3.30.70.270:FF:000001">
    <property type="entry name" value="Diguanylate cyclase domain protein"/>
    <property type="match status" value="1"/>
</dbReference>
<feature type="domain" description="EAL" evidence="3">
    <location>
        <begin position="534"/>
        <end position="784"/>
    </location>
</feature>
<reference evidence="6 7" key="1">
    <citation type="submission" date="2019-06" db="EMBL/GenBank/DDBJ databases">
        <title>Genome of Methylobacterium sp. 17Sr1-39.</title>
        <authorList>
            <person name="Seo T."/>
        </authorList>
    </citation>
    <scope>NUCLEOTIDE SEQUENCE [LARGE SCALE GENOMIC DNA]</scope>
    <source>
        <strain evidence="6 7">17Sr1-39</strain>
    </source>
</reference>
<dbReference type="PROSITE" id="PS50924">
    <property type="entry name" value="MHYT"/>
    <property type="match status" value="1"/>
</dbReference>
<feature type="transmembrane region" description="Helical" evidence="2">
    <location>
        <begin position="84"/>
        <end position="104"/>
    </location>
</feature>
<evidence type="ECO:0000313" key="7">
    <source>
        <dbReference type="Proteomes" id="UP000305267"/>
    </source>
</evidence>
<dbReference type="InterPro" id="IPR035919">
    <property type="entry name" value="EAL_sf"/>
</dbReference>
<dbReference type="SUPFAM" id="SSF55073">
    <property type="entry name" value="Nucleotide cyclase"/>
    <property type="match status" value="1"/>
</dbReference>
<feature type="transmembrane region" description="Helical" evidence="2">
    <location>
        <begin position="210"/>
        <end position="238"/>
    </location>
</feature>
<dbReference type="InterPro" id="IPR052155">
    <property type="entry name" value="Biofilm_reg_signaling"/>
</dbReference>
<evidence type="ECO:0000313" key="6">
    <source>
        <dbReference type="EMBL" id="TNC08813.1"/>
    </source>
</evidence>
<dbReference type="Gene3D" id="3.30.70.270">
    <property type="match status" value="1"/>
</dbReference>
<dbReference type="FunFam" id="3.20.20.450:FF:000001">
    <property type="entry name" value="Cyclic di-GMP phosphodiesterase yahA"/>
    <property type="match status" value="1"/>
</dbReference>
<dbReference type="SUPFAM" id="SSF55785">
    <property type="entry name" value="PYP-like sensor domain (PAS domain)"/>
    <property type="match status" value="1"/>
</dbReference>
<proteinExistence type="predicted"/>
<dbReference type="Pfam" id="PF13188">
    <property type="entry name" value="PAS_8"/>
    <property type="match status" value="1"/>
</dbReference>
<sequence>MLAILTCVTQNHDEKILFLAAVVCAIGIYASSAIAAHAGRSEGLTRRQWAAASIVASGCTAWATHVIALLAFLPGMAAGFEPVLTALSLILVISGIGAGVWLSLGERRRTRRFAAGAILGLGIAVLHYVGQASYRVTGQVAWDMLLVSSSILVGLVLSGTALVAAGERSRTWRRCAVPLLLSSITVLHLGGMTAMTLIYDPRIPLPDTAIAPATIAPIIAAVSLGLLMLAFVGLRMTLNAKAQLRRDRERLRELASLALEGLAVCEEGTITTANHSLEQLSGMTQAELIGCSISRLLPSLVLADLPEQEERDTKLLDAGGQSVPVRVLCKDITLGHKRQTVFAFRDQRERLKSEARLRALAFTDAVTGLANRARFGDLLQHHAAVAREREEGCIAVLMLDLDRFKFVNDTFGHGMGDELLRKVAGRLTAAVTEADVVARLGGDEFAVLLYGVADGERPQQVAARIVEAVDRAFLLDGQLVHVGVSVGIAITPGGGTGPEELLRNADLALYKAKAEGRGAFRMFEPAMAERMQARNRMETDLRRALAAGEFELHFQPLVDVQSGEVTAAEALVRWRHPEQGLISPADFIPLAEETGLIVPLGEWVLRTACTQAASWPQEIKVAVNLSPVQVRDDRLPETVAAILREIGLEPGRLELEITEGVLLDGEERTLAMLTRLRAIGVGLAMDDFGTGYSSLSYLRRFPFSKIKIDRSFVCLLPDDAESAAIVRAIITMGAGLGMATTVEGVENAEQYAFVAAEHCGQVQGYHVSRPLPGPAFLGFLSGMEAAA</sequence>
<evidence type="ECO:0000259" key="3">
    <source>
        <dbReference type="PROSITE" id="PS50883"/>
    </source>
</evidence>
<dbReference type="SUPFAM" id="SSF141868">
    <property type="entry name" value="EAL domain-like"/>
    <property type="match status" value="1"/>
</dbReference>
<dbReference type="Gene3D" id="3.30.450.20">
    <property type="entry name" value="PAS domain"/>
    <property type="match status" value="1"/>
</dbReference>